<proteinExistence type="predicted"/>
<feature type="transmembrane region" description="Helical" evidence="1">
    <location>
        <begin position="20"/>
        <end position="42"/>
    </location>
</feature>
<dbReference type="Pfam" id="PF07811">
    <property type="entry name" value="TadE"/>
    <property type="match status" value="1"/>
</dbReference>
<feature type="domain" description="TadE-like" evidence="2">
    <location>
        <begin position="14"/>
        <end position="56"/>
    </location>
</feature>
<keyword evidence="1" id="KW-0472">Membrane</keyword>
<reference evidence="3 4" key="1">
    <citation type="submission" date="2015-04" db="EMBL/GenBank/DDBJ databases">
        <title>The draft genome sequence of Erythrobacr gangjinensis K7-2.</title>
        <authorList>
            <person name="Zhuang L."/>
            <person name="Liu Y."/>
            <person name="Shao Z."/>
        </authorList>
    </citation>
    <scope>NUCLEOTIDE SEQUENCE [LARGE SCALE GENOMIC DNA]</scope>
    <source>
        <strain evidence="3 4">K7-2</strain>
    </source>
</reference>
<dbReference type="Proteomes" id="UP000053070">
    <property type="component" value="Unassembled WGS sequence"/>
</dbReference>
<evidence type="ECO:0000313" key="3">
    <source>
        <dbReference type="EMBL" id="KLE32939.1"/>
    </source>
</evidence>
<sequence length="196" mass="21036">MRALGRTFARDEAGVTAVEFALIAPVMIVGLMGLFDLSYHLYADTMVEGAAQQAARDSTIEAFANNPDALDAAVTAQVRHVLPTATITFQRSAYENYTDVGQAEDFTDTNGDGICADNEPFEDVNGNGVWDADRASSDSSGARDAVLYQVTATYDRMFPLPGLLNLDPQTTVTAVTVLRNQPFNFQEVTAAVGNCP</sequence>
<keyword evidence="4" id="KW-1185">Reference proteome</keyword>
<dbReference type="EMBL" id="LBHC01000001">
    <property type="protein sequence ID" value="KLE32939.1"/>
    <property type="molecule type" value="Genomic_DNA"/>
</dbReference>
<dbReference type="InterPro" id="IPR012495">
    <property type="entry name" value="TadE-like_dom"/>
</dbReference>
<comment type="caution">
    <text evidence="3">The sequence shown here is derived from an EMBL/GenBank/DDBJ whole genome shotgun (WGS) entry which is preliminary data.</text>
</comment>
<dbReference type="RefSeq" id="WP_047005789.1">
    <property type="nucleotide sequence ID" value="NZ_CP018097.1"/>
</dbReference>
<dbReference type="STRING" id="502682.BMF35_a1960"/>
<protein>
    <recommendedName>
        <fullName evidence="2">TadE-like domain-containing protein</fullName>
    </recommendedName>
</protein>
<name>A0A0G9MQS9_9SPHN</name>
<evidence type="ECO:0000256" key="1">
    <source>
        <dbReference type="SAM" id="Phobius"/>
    </source>
</evidence>
<keyword evidence="1" id="KW-1133">Transmembrane helix</keyword>
<dbReference type="PATRIC" id="fig|502682.8.peg.550"/>
<evidence type="ECO:0000259" key="2">
    <source>
        <dbReference type="Pfam" id="PF07811"/>
    </source>
</evidence>
<keyword evidence="1" id="KW-0812">Transmembrane</keyword>
<gene>
    <name evidence="3" type="ORF">AAW01_02695</name>
</gene>
<dbReference type="OrthoDB" id="7306064at2"/>
<organism evidence="3 4">
    <name type="scientific">Aurantiacibacter gangjinensis</name>
    <dbReference type="NCBI Taxonomy" id="502682"/>
    <lineage>
        <taxon>Bacteria</taxon>
        <taxon>Pseudomonadati</taxon>
        <taxon>Pseudomonadota</taxon>
        <taxon>Alphaproteobacteria</taxon>
        <taxon>Sphingomonadales</taxon>
        <taxon>Erythrobacteraceae</taxon>
        <taxon>Aurantiacibacter</taxon>
    </lineage>
</organism>
<dbReference type="AlphaFoldDB" id="A0A0G9MQS9"/>
<evidence type="ECO:0000313" key="4">
    <source>
        <dbReference type="Proteomes" id="UP000053070"/>
    </source>
</evidence>
<accession>A0A0G9MQS9</accession>